<dbReference type="Pfam" id="PF00293">
    <property type="entry name" value="NUDIX"/>
    <property type="match status" value="1"/>
</dbReference>
<dbReference type="GO" id="GO:0035529">
    <property type="term" value="F:NADH pyrophosphatase activity"/>
    <property type="evidence" value="ECO:0007669"/>
    <property type="project" value="TreeGrafter"/>
</dbReference>
<dbReference type="EMBL" id="KV453926">
    <property type="protein sequence ID" value="ODV75144.1"/>
    <property type="molecule type" value="Genomic_DNA"/>
</dbReference>
<evidence type="ECO:0000313" key="12">
    <source>
        <dbReference type="Proteomes" id="UP000094389"/>
    </source>
</evidence>
<keyword evidence="6" id="KW-0378">Hydrolase</keyword>
<keyword evidence="8" id="KW-0520">NAD</keyword>
<dbReference type="Gene3D" id="3.90.79.20">
    <property type="match status" value="1"/>
</dbReference>
<evidence type="ECO:0000256" key="1">
    <source>
        <dbReference type="ARBA" id="ARBA00001946"/>
    </source>
</evidence>
<organism evidence="11 12">
    <name type="scientific">Cyberlindnera jadinii (strain ATCC 18201 / CBS 1600 / BCRC 20928 / JCM 3617 / NBRC 0987 / NRRL Y-1542)</name>
    <name type="common">Torula yeast</name>
    <name type="synonym">Candida utilis</name>
    <dbReference type="NCBI Taxonomy" id="983966"/>
    <lineage>
        <taxon>Eukaryota</taxon>
        <taxon>Fungi</taxon>
        <taxon>Dikarya</taxon>
        <taxon>Ascomycota</taxon>
        <taxon>Saccharomycotina</taxon>
        <taxon>Saccharomycetes</taxon>
        <taxon>Phaffomycetales</taxon>
        <taxon>Phaffomycetaceae</taxon>
        <taxon>Cyberlindnera</taxon>
    </lineage>
</organism>
<dbReference type="STRING" id="983966.A0A1E4S6K7"/>
<dbReference type="InterPro" id="IPR050241">
    <property type="entry name" value="NAD-cap_RNA_hydrolase_NudC"/>
</dbReference>
<keyword evidence="12" id="KW-1185">Reference proteome</keyword>
<dbReference type="InterPro" id="IPR015375">
    <property type="entry name" value="NADH_PPase-like_N"/>
</dbReference>
<sequence length="380" mass="43336">MGARIKGAFEDTLIMLKNEIYFGANHLNRLSFLRNDPRFIKDAITSSATNIIFFSELSPLVDTRTNKFMSLNYKSLDPTNRLLIDRWAKGNEEKSLHLLSQSPLVHFLGLDTTCSTSFKYNSYSGMPYFAVSLDSHSSMYKYVMSQNPSVEVLRTREQVNRHLDYRQASVYAQAKMYLEWLSTTRHCRGCGSRTIPINAGSELLCSNAETNKCSVKSAHVSNASFPRLDPVLICCVLNNRRDKVLMTRMHKFIKGMYTHIAGFIEPGETVENAVKREVWEESGLNVSNVSIVQTQPWPYPMNLMIGCVAIVDEHSNELDLNHDKELEHAFWCPLKDLEHLLKTGTEDAELNLTTPDKAYSIPNDKTLATKLFQYVVENYH</sequence>
<dbReference type="OMA" id="GMYTHIA"/>
<dbReference type="PANTHER" id="PTHR42904">
    <property type="entry name" value="NUDIX HYDROLASE, NUDC SUBFAMILY"/>
    <property type="match status" value="1"/>
</dbReference>
<dbReference type="GeneID" id="30991696"/>
<dbReference type="GO" id="GO:0006742">
    <property type="term" value="P:NADP+ catabolic process"/>
    <property type="evidence" value="ECO:0007669"/>
    <property type="project" value="TreeGrafter"/>
</dbReference>
<keyword evidence="7" id="KW-0460">Magnesium</keyword>
<evidence type="ECO:0000259" key="10">
    <source>
        <dbReference type="PROSITE" id="PS51462"/>
    </source>
</evidence>
<reference evidence="11 12" key="1">
    <citation type="journal article" date="2016" name="Proc. Natl. Acad. Sci. U.S.A.">
        <title>Comparative genomics of biotechnologically important yeasts.</title>
        <authorList>
            <person name="Riley R."/>
            <person name="Haridas S."/>
            <person name="Wolfe K.H."/>
            <person name="Lopes M.R."/>
            <person name="Hittinger C.T."/>
            <person name="Goeker M."/>
            <person name="Salamov A.A."/>
            <person name="Wisecaver J.H."/>
            <person name="Long T.M."/>
            <person name="Calvey C.H."/>
            <person name="Aerts A.L."/>
            <person name="Barry K.W."/>
            <person name="Choi C."/>
            <person name="Clum A."/>
            <person name="Coughlan A.Y."/>
            <person name="Deshpande S."/>
            <person name="Douglass A.P."/>
            <person name="Hanson S.J."/>
            <person name="Klenk H.-P."/>
            <person name="LaButti K.M."/>
            <person name="Lapidus A."/>
            <person name="Lindquist E.A."/>
            <person name="Lipzen A.M."/>
            <person name="Meier-Kolthoff J.P."/>
            <person name="Ohm R.A."/>
            <person name="Otillar R.P."/>
            <person name="Pangilinan J.L."/>
            <person name="Peng Y."/>
            <person name="Rokas A."/>
            <person name="Rosa C.A."/>
            <person name="Scheuner C."/>
            <person name="Sibirny A.A."/>
            <person name="Slot J.C."/>
            <person name="Stielow J.B."/>
            <person name="Sun H."/>
            <person name="Kurtzman C.P."/>
            <person name="Blackwell M."/>
            <person name="Grigoriev I.V."/>
            <person name="Jeffries T.W."/>
        </authorList>
    </citation>
    <scope>NUCLEOTIDE SEQUENCE [LARGE SCALE GENOMIC DNA]</scope>
    <source>
        <strain evidence="12">ATCC 18201 / CBS 1600 / BCRC 20928 / JCM 3617 / NBRC 0987 / NRRL Y-1542</strain>
    </source>
</reference>
<dbReference type="PANTHER" id="PTHR42904:SF6">
    <property type="entry name" value="NAD-CAPPED RNA HYDROLASE NUDT12"/>
    <property type="match status" value="1"/>
</dbReference>
<dbReference type="RefSeq" id="XP_020072183.1">
    <property type="nucleotide sequence ID" value="XM_020217300.1"/>
</dbReference>
<evidence type="ECO:0000256" key="2">
    <source>
        <dbReference type="ARBA" id="ARBA00001947"/>
    </source>
</evidence>
<dbReference type="PROSITE" id="PS00893">
    <property type="entry name" value="NUDIX_BOX"/>
    <property type="match status" value="1"/>
</dbReference>
<dbReference type="Proteomes" id="UP000094389">
    <property type="component" value="Unassembled WGS sequence"/>
</dbReference>
<gene>
    <name evidence="11" type="ORF">CYBJADRAFT_188303</name>
</gene>
<dbReference type="CDD" id="cd03429">
    <property type="entry name" value="NUDIX_NADH_pyrophosphatase_Nudt13"/>
    <property type="match status" value="1"/>
</dbReference>
<keyword evidence="5" id="KW-0479">Metal-binding</keyword>
<evidence type="ECO:0000256" key="3">
    <source>
        <dbReference type="ARBA" id="ARBA00009595"/>
    </source>
</evidence>
<dbReference type="InterPro" id="IPR020084">
    <property type="entry name" value="NUDIX_hydrolase_CS"/>
</dbReference>
<dbReference type="AlphaFoldDB" id="A0A1E4S6K7"/>
<dbReference type="InterPro" id="IPR015797">
    <property type="entry name" value="NUDIX_hydrolase-like_dom_sf"/>
</dbReference>
<comment type="cofactor">
    <cofactor evidence="2">
        <name>Zn(2+)</name>
        <dbReference type="ChEBI" id="CHEBI:29105"/>
    </cofactor>
</comment>
<evidence type="ECO:0000256" key="9">
    <source>
        <dbReference type="ARBA" id="ARBA00023679"/>
    </source>
</evidence>
<dbReference type="InterPro" id="IPR000086">
    <property type="entry name" value="NUDIX_hydrolase_dom"/>
</dbReference>
<comment type="cofactor">
    <cofactor evidence="1">
        <name>Mg(2+)</name>
        <dbReference type="ChEBI" id="CHEBI:18420"/>
    </cofactor>
</comment>
<evidence type="ECO:0000313" key="11">
    <source>
        <dbReference type="EMBL" id="ODV75144.1"/>
    </source>
</evidence>
<dbReference type="PROSITE" id="PS51462">
    <property type="entry name" value="NUDIX"/>
    <property type="match status" value="1"/>
</dbReference>
<dbReference type="GO" id="GO:0046872">
    <property type="term" value="F:metal ion binding"/>
    <property type="evidence" value="ECO:0007669"/>
    <property type="project" value="UniProtKB-KW"/>
</dbReference>
<evidence type="ECO:0000256" key="4">
    <source>
        <dbReference type="ARBA" id="ARBA00012381"/>
    </source>
</evidence>
<dbReference type="OrthoDB" id="10249612at2759"/>
<dbReference type="GO" id="GO:0005829">
    <property type="term" value="C:cytosol"/>
    <property type="evidence" value="ECO:0007669"/>
    <property type="project" value="TreeGrafter"/>
</dbReference>
<dbReference type="EC" id="3.6.1.22" evidence="4"/>
<dbReference type="GO" id="GO:0019677">
    <property type="term" value="P:NAD+ catabolic process"/>
    <property type="evidence" value="ECO:0007669"/>
    <property type="project" value="TreeGrafter"/>
</dbReference>
<evidence type="ECO:0000256" key="6">
    <source>
        <dbReference type="ARBA" id="ARBA00022801"/>
    </source>
</evidence>
<comment type="similarity">
    <text evidence="3">Belongs to the Nudix hydrolase family. NudC subfamily.</text>
</comment>
<evidence type="ECO:0000256" key="7">
    <source>
        <dbReference type="ARBA" id="ARBA00022842"/>
    </source>
</evidence>
<name>A0A1E4S6K7_CYBJN</name>
<feature type="domain" description="Nudix hydrolase" evidence="10">
    <location>
        <begin position="227"/>
        <end position="354"/>
    </location>
</feature>
<dbReference type="InterPro" id="IPR049734">
    <property type="entry name" value="NudC-like_C"/>
</dbReference>
<dbReference type="SUPFAM" id="SSF55811">
    <property type="entry name" value="Nudix"/>
    <property type="match status" value="1"/>
</dbReference>
<evidence type="ECO:0000256" key="8">
    <source>
        <dbReference type="ARBA" id="ARBA00023027"/>
    </source>
</evidence>
<dbReference type="Pfam" id="PF09296">
    <property type="entry name" value="NUDIX-like"/>
    <property type="match status" value="1"/>
</dbReference>
<comment type="catalytic activity">
    <reaction evidence="9">
        <text>a 5'-end NAD(+)-phospho-ribonucleoside in mRNA + H2O = a 5'-end phospho-adenosine-phospho-ribonucleoside in mRNA + beta-nicotinamide D-ribonucleotide + 2 H(+)</text>
        <dbReference type="Rhea" id="RHEA:60876"/>
        <dbReference type="Rhea" id="RHEA-COMP:15698"/>
        <dbReference type="Rhea" id="RHEA-COMP:15719"/>
        <dbReference type="ChEBI" id="CHEBI:14649"/>
        <dbReference type="ChEBI" id="CHEBI:15377"/>
        <dbReference type="ChEBI" id="CHEBI:15378"/>
        <dbReference type="ChEBI" id="CHEBI:144029"/>
        <dbReference type="ChEBI" id="CHEBI:144051"/>
    </reaction>
    <physiologicalReaction direction="left-to-right" evidence="9">
        <dbReference type="Rhea" id="RHEA:60877"/>
    </physiologicalReaction>
</comment>
<evidence type="ECO:0000256" key="5">
    <source>
        <dbReference type="ARBA" id="ARBA00022723"/>
    </source>
</evidence>
<protein>
    <recommendedName>
        <fullName evidence="4">NAD(+) diphosphatase</fullName>
        <ecNumber evidence="4">3.6.1.22</ecNumber>
    </recommendedName>
</protein>
<dbReference type="GO" id="GO:0005777">
    <property type="term" value="C:peroxisome"/>
    <property type="evidence" value="ECO:0007669"/>
    <property type="project" value="TreeGrafter"/>
</dbReference>
<accession>A0A1E4S6K7</accession>
<proteinExistence type="inferred from homology"/>
<dbReference type="Gene3D" id="3.90.79.10">
    <property type="entry name" value="Nucleoside Triphosphate Pyrophosphohydrolase"/>
    <property type="match status" value="1"/>
</dbReference>